<feature type="transmembrane region" description="Helical" evidence="1">
    <location>
        <begin position="110"/>
        <end position="129"/>
    </location>
</feature>
<dbReference type="EMBL" id="VDFW01000001">
    <property type="protein sequence ID" value="TNC29663.1"/>
    <property type="molecule type" value="Genomic_DNA"/>
</dbReference>
<name>A0A5C4MDN6_9PSEU</name>
<sequence>MVAAGLAIGWRPEHGPVPALVLLLWLRFALGWAGIYLGLLLKTPESAVSVQILVWPAGFLLSVFVSPDTMPGWLGAIATWNPVSSTAPAVRHLLGGPAWTDAGWAVDHSVLLAASWPAVLTLIFVPLALRQYRLLGR</sequence>
<keyword evidence="3" id="KW-1185">Reference proteome</keyword>
<protein>
    <submittedName>
        <fullName evidence="2">Uncharacterized protein</fullName>
    </submittedName>
</protein>
<evidence type="ECO:0000256" key="1">
    <source>
        <dbReference type="SAM" id="Phobius"/>
    </source>
</evidence>
<gene>
    <name evidence="2" type="ORF">FG385_01515</name>
</gene>
<reference evidence="2 3" key="1">
    <citation type="submission" date="2019-06" db="EMBL/GenBank/DDBJ databases">
        <title>Amycolatopsis alkalitolerans sp. nov., isolated from Gastrodia elata Blume.</title>
        <authorList>
            <person name="Narsing Rao M.P."/>
            <person name="Li W.J."/>
        </authorList>
    </citation>
    <scope>NUCLEOTIDE SEQUENCE [LARGE SCALE GENOMIC DNA]</scope>
    <source>
        <strain evidence="2 3">SYSUP0005</strain>
    </source>
</reference>
<evidence type="ECO:0000313" key="3">
    <source>
        <dbReference type="Proteomes" id="UP000305546"/>
    </source>
</evidence>
<dbReference type="OrthoDB" id="3370990at2"/>
<feature type="transmembrane region" description="Helical" evidence="1">
    <location>
        <begin position="20"/>
        <end position="41"/>
    </location>
</feature>
<organism evidence="2 3">
    <name type="scientific">Amycolatopsis alkalitolerans</name>
    <dbReference type="NCBI Taxonomy" id="2547244"/>
    <lineage>
        <taxon>Bacteria</taxon>
        <taxon>Bacillati</taxon>
        <taxon>Actinomycetota</taxon>
        <taxon>Actinomycetes</taxon>
        <taxon>Pseudonocardiales</taxon>
        <taxon>Pseudonocardiaceae</taxon>
        <taxon>Amycolatopsis</taxon>
    </lineage>
</organism>
<proteinExistence type="predicted"/>
<accession>A0A5C4MDN6</accession>
<dbReference type="Proteomes" id="UP000305546">
    <property type="component" value="Unassembled WGS sequence"/>
</dbReference>
<keyword evidence="1" id="KW-0812">Transmembrane</keyword>
<keyword evidence="1" id="KW-0472">Membrane</keyword>
<comment type="caution">
    <text evidence="2">The sequence shown here is derived from an EMBL/GenBank/DDBJ whole genome shotgun (WGS) entry which is preliminary data.</text>
</comment>
<keyword evidence="1" id="KW-1133">Transmembrane helix</keyword>
<feature type="transmembrane region" description="Helical" evidence="1">
    <location>
        <begin position="48"/>
        <end position="65"/>
    </location>
</feature>
<dbReference type="RefSeq" id="WP_139094734.1">
    <property type="nucleotide sequence ID" value="NZ_VDFW01000001.1"/>
</dbReference>
<evidence type="ECO:0000313" key="2">
    <source>
        <dbReference type="EMBL" id="TNC29663.1"/>
    </source>
</evidence>
<dbReference type="AlphaFoldDB" id="A0A5C4MDN6"/>